<evidence type="ECO:0008006" key="3">
    <source>
        <dbReference type="Google" id="ProtNLM"/>
    </source>
</evidence>
<comment type="caution">
    <text evidence="1">The sequence shown here is derived from an EMBL/GenBank/DDBJ whole genome shotgun (WGS) entry which is preliminary data.</text>
</comment>
<name>A0ABQ6AKF0_9GAMM</name>
<organism evidence="1 2">
    <name type="scientific">Aliivibrio sifiae</name>
    <dbReference type="NCBI Taxonomy" id="566293"/>
    <lineage>
        <taxon>Bacteria</taxon>
        <taxon>Pseudomonadati</taxon>
        <taxon>Pseudomonadota</taxon>
        <taxon>Gammaproteobacteria</taxon>
        <taxon>Vibrionales</taxon>
        <taxon>Vibrionaceae</taxon>
        <taxon>Aliivibrio</taxon>
    </lineage>
</organism>
<gene>
    <name evidence="1" type="ORF">GCM10007855_30080</name>
</gene>
<dbReference type="EMBL" id="BSOU01000008">
    <property type="protein sequence ID" value="GLR76133.1"/>
    <property type="molecule type" value="Genomic_DNA"/>
</dbReference>
<dbReference type="Proteomes" id="UP001156660">
    <property type="component" value="Unassembled WGS sequence"/>
</dbReference>
<evidence type="ECO:0000313" key="1">
    <source>
        <dbReference type="EMBL" id="GLR76133.1"/>
    </source>
</evidence>
<keyword evidence="2" id="KW-1185">Reference proteome</keyword>
<reference evidence="2" key="1">
    <citation type="journal article" date="2019" name="Int. J. Syst. Evol. Microbiol.">
        <title>The Global Catalogue of Microorganisms (GCM) 10K type strain sequencing project: providing services to taxonomists for standard genome sequencing and annotation.</title>
        <authorList>
            <consortium name="The Broad Institute Genomics Platform"/>
            <consortium name="The Broad Institute Genome Sequencing Center for Infectious Disease"/>
            <person name="Wu L."/>
            <person name="Ma J."/>
        </authorList>
    </citation>
    <scope>NUCLEOTIDE SEQUENCE [LARGE SCALE GENOMIC DNA]</scope>
    <source>
        <strain evidence="2">NBRC 105001</strain>
    </source>
</reference>
<proteinExistence type="predicted"/>
<evidence type="ECO:0000313" key="2">
    <source>
        <dbReference type="Proteomes" id="UP001156660"/>
    </source>
</evidence>
<sequence length="163" mass="18501">MSIDLNTFHQQKLAWLANQVNVDFPTPESVKGRDVYLNQETLDSAEYTYLSPELTKNISILLVTEHRLTIRWAMTVASQWDAEYDDVLEFLTQVDLCDDYQLFIALDGMKPVAACLSQAFDDVMYVSDVVITSNALTIDRFLSAVMEQQSTLTGHTFKSCSRT</sequence>
<protein>
    <recommendedName>
        <fullName evidence="3">Flavodoxin</fullName>
    </recommendedName>
</protein>
<accession>A0ABQ6AKF0</accession>
<dbReference type="RefSeq" id="WP_081091622.1">
    <property type="nucleotide sequence ID" value="NZ_BSOU01000008.1"/>
</dbReference>